<dbReference type="Proteomes" id="UP001427805">
    <property type="component" value="Unassembled WGS sequence"/>
</dbReference>
<dbReference type="InterPro" id="IPR021354">
    <property type="entry name" value="DUF2975"/>
</dbReference>
<proteinExistence type="predicted"/>
<keyword evidence="3" id="KW-1185">Reference proteome</keyword>
<evidence type="ECO:0000313" key="3">
    <source>
        <dbReference type="Proteomes" id="UP001427805"/>
    </source>
</evidence>
<protein>
    <submittedName>
        <fullName evidence="2">DUF2975 domain-containing protein</fullName>
    </submittedName>
</protein>
<gene>
    <name evidence="2" type="ORF">TPR58_18230</name>
</gene>
<feature type="transmembrane region" description="Helical" evidence="1">
    <location>
        <begin position="20"/>
        <end position="44"/>
    </location>
</feature>
<feature type="transmembrane region" description="Helical" evidence="1">
    <location>
        <begin position="108"/>
        <end position="129"/>
    </location>
</feature>
<evidence type="ECO:0000256" key="1">
    <source>
        <dbReference type="SAM" id="Phobius"/>
    </source>
</evidence>
<evidence type="ECO:0000313" key="2">
    <source>
        <dbReference type="EMBL" id="MEN3749117.1"/>
    </source>
</evidence>
<dbReference type="RefSeq" id="WP_346248157.1">
    <property type="nucleotide sequence ID" value="NZ_JBDIZK010000012.1"/>
</dbReference>
<sequence length="173" mass="18330">MGQSRIVGALARVLTVMQGINYICGALFVVALIATLPFVGVLEARLIAKYGPALGSGDALLAMRGVMLVGLLAVWAVARLFSALAAMVASVRAGDPFVAANVVRLRSIGWSILALQLLDLIVGAASFWFKSRGIDYVDWTPSLIGWLAVLVAFVLAEVFHQGTAMRDDLADTI</sequence>
<dbReference type="Pfam" id="PF11188">
    <property type="entry name" value="DUF2975"/>
    <property type="match status" value="1"/>
</dbReference>
<dbReference type="EMBL" id="JBDIZK010000012">
    <property type="protein sequence ID" value="MEN3749117.1"/>
    <property type="molecule type" value="Genomic_DNA"/>
</dbReference>
<comment type="caution">
    <text evidence="2">The sequence shown here is derived from an EMBL/GenBank/DDBJ whole genome shotgun (WGS) entry which is preliminary data.</text>
</comment>
<keyword evidence="1" id="KW-0472">Membrane</keyword>
<reference evidence="2 3" key="1">
    <citation type="submission" date="2024-05" db="EMBL/GenBank/DDBJ databases">
        <title>Sphingomonas sp. HF-S3 16S ribosomal RNA gene Genome sequencing and assembly.</title>
        <authorList>
            <person name="Lee H."/>
        </authorList>
    </citation>
    <scope>NUCLEOTIDE SEQUENCE [LARGE SCALE GENOMIC DNA]</scope>
    <source>
        <strain evidence="2 3">HF-S3</strain>
    </source>
</reference>
<name>A0ABV0BC25_9SPHN</name>
<accession>A0ABV0BC25</accession>
<feature type="transmembrane region" description="Helical" evidence="1">
    <location>
        <begin position="65"/>
        <end position="88"/>
    </location>
</feature>
<keyword evidence="1" id="KW-1133">Transmembrane helix</keyword>
<organism evidence="2 3">
    <name type="scientific">Sphingomonas rustica</name>
    <dbReference type="NCBI Taxonomy" id="3103142"/>
    <lineage>
        <taxon>Bacteria</taxon>
        <taxon>Pseudomonadati</taxon>
        <taxon>Pseudomonadota</taxon>
        <taxon>Alphaproteobacteria</taxon>
        <taxon>Sphingomonadales</taxon>
        <taxon>Sphingomonadaceae</taxon>
        <taxon>Sphingomonas</taxon>
    </lineage>
</organism>
<feature type="transmembrane region" description="Helical" evidence="1">
    <location>
        <begin position="136"/>
        <end position="156"/>
    </location>
</feature>
<keyword evidence="1" id="KW-0812">Transmembrane</keyword>